<comment type="caution">
    <text evidence="1">The sequence shown here is derived from an EMBL/GenBank/DDBJ whole genome shotgun (WGS) entry which is preliminary data.</text>
</comment>
<proteinExistence type="predicted"/>
<dbReference type="Proteomes" id="UP000617628">
    <property type="component" value="Unassembled WGS sequence"/>
</dbReference>
<evidence type="ECO:0000313" key="1">
    <source>
        <dbReference type="EMBL" id="MBK1878506.1"/>
    </source>
</evidence>
<dbReference type="AlphaFoldDB" id="A0A934S0V5"/>
<dbReference type="RefSeq" id="WP_200356718.1">
    <property type="nucleotide sequence ID" value="NZ_JAENIL010000031.1"/>
</dbReference>
<sequence>MPAYDPPGQIVLLHNSSGLRIEFNIQERASYLNLWTSPLAGKSNDYRERNFSNRDDHTRVFARISLPNLTQANFVICDYDPTHTVVQFKDQRLHLLPHPSESALAVWTEQAQAIDFKSQSSDTIHSRDSDHFAIAHRDRWHDFIFTARIGDKRSRFVHQLLGEEGRSSYARLNLHPRRSLILHSALASEPCAIPLKLARQSITDLEKKAEASLSQALDTGKIQLRGRDEWANLHETCRKHLFTARDKSGAVRAALSRIYYLIWVRDGAFIEANIAYSGWSHGANLWKTFLLANPTRIADGASKGKAFLMLVNQITKWEEDGLFYAVWSAFSSMTQWRCAPTSEELATLDAATEWLEDYCFNAVKGLFGRNYACETPLIGSRDFGYDNAVGNPTDTPPPKAHNGVNALLSYDIYINEIAFSSYCMLAAMHDDPEKADSYLTKAKNLKARMKRWYKKGLPPYGYLLLEDGQFSQEPAYGLDLTDYVWAFTAPPISSHPHRLPEIRETLLAESKEHAPEYFLSGYFSLIRSLDTLYVNESKISQAIDYAVRQSTEGGSTLAMPYAIKEKLDVSDGDPWHDVRPQSFSAAPYLSCLSNLVLRAMPFGLAIRPSGIVHSLTNYHYRETSIDLINHCGQVGFSFEILIDGETLQHSLQIPESLLENEKVTVEIKEADSVPFGPLLVSSTVRLSSINEEGSRVAYVVDTFGYNTLEFDGTGLHFELSPSSPEPTPELEIHNTKDSTFISFWGRGRYEIGVARRGEENEISSPQTATFKA</sequence>
<accession>A0A934S0V5</accession>
<keyword evidence="2" id="KW-1185">Reference proteome</keyword>
<evidence type="ECO:0000313" key="2">
    <source>
        <dbReference type="Proteomes" id="UP000617628"/>
    </source>
</evidence>
<organism evidence="1 2">
    <name type="scientific">Pelagicoccus mobilis</name>
    <dbReference type="NCBI Taxonomy" id="415221"/>
    <lineage>
        <taxon>Bacteria</taxon>
        <taxon>Pseudomonadati</taxon>
        <taxon>Verrucomicrobiota</taxon>
        <taxon>Opitutia</taxon>
        <taxon>Puniceicoccales</taxon>
        <taxon>Pelagicoccaceae</taxon>
        <taxon>Pelagicoccus</taxon>
    </lineage>
</organism>
<reference evidence="1" key="1">
    <citation type="submission" date="2021-01" db="EMBL/GenBank/DDBJ databases">
        <title>Modified the classification status of verrucomicrobia.</title>
        <authorList>
            <person name="Feng X."/>
        </authorList>
    </citation>
    <scope>NUCLEOTIDE SEQUENCE</scope>
    <source>
        <strain evidence="1">KCTC 13126</strain>
    </source>
</reference>
<name>A0A934S0V5_9BACT</name>
<dbReference type="EMBL" id="JAENIL010000031">
    <property type="protein sequence ID" value="MBK1878506.1"/>
    <property type="molecule type" value="Genomic_DNA"/>
</dbReference>
<dbReference type="SUPFAM" id="SSF48208">
    <property type="entry name" value="Six-hairpin glycosidases"/>
    <property type="match status" value="1"/>
</dbReference>
<gene>
    <name evidence="1" type="ORF">JIN87_16615</name>
</gene>
<protein>
    <submittedName>
        <fullName evidence="1">Uncharacterized protein</fullName>
    </submittedName>
</protein>
<dbReference type="GO" id="GO:0005975">
    <property type="term" value="P:carbohydrate metabolic process"/>
    <property type="evidence" value="ECO:0007669"/>
    <property type="project" value="InterPro"/>
</dbReference>
<dbReference type="InterPro" id="IPR008928">
    <property type="entry name" value="6-hairpin_glycosidase_sf"/>
</dbReference>